<dbReference type="InterPro" id="IPR006094">
    <property type="entry name" value="Oxid_FAD_bind_N"/>
</dbReference>
<dbReference type="SUPFAM" id="SSF56176">
    <property type="entry name" value="FAD-binding/transporter-associated domain-like"/>
    <property type="match status" value="1"/>
</dbReference>
<evidence type="ECO:0000259" key="1">
    <source>
        <dbReference type="Pfam" id="PF01565"/>
    </source>
</evidence>
<accession>A0A6A6EER2</accession>
<keyword evidence="3" id="KW-1185">Reference proteome</keyword>
<dbReference type="AlphaFoldDB" id="A0A6A6EER2"/>
<sequence length="123" mass="13709">MAVDGCYVRTKMRSDKLCETRGNQRGGRTKATARWQWWRAAEISAVVDVRVEENIQQTIPWANKEKTSSIAQSGDLDGIFALGNVKKGIQIWMRSMNQVTISEDGTYATIEGGEKAREATDAL</sequence>
<reference evidence="2" key="1">
    <citation type="journal article" date="2020" name="Stud. Mycol.">
        <title>101 Dothideomycetes genomes: a test case for predicting lifestyles and emergence of pathogens.</title>
        <authorList>
            <person name="Haridas S."/>
            <person name="Albert R."/>
            <person name="Binder M."/>
            <person name="Bloem J."/>
            <person name="Labutti K."/>
            <person name="Salamov A."/>
            <person name="Andreopoulos B."/>
            <person name="Baker S."/>
            <person name="Barry K."/>
            <person name="Bills G."/>
            <person name="Bluhm B."/>
            <person name="Cannon C."/>
            <person name="Castanera R."/>
            <person name="Culley D."/>
            <person name="Daum C."/>
            <person name="Ezra D."/>
            <person name="Gonzalez J."/>
            <person name="Henrissat B."/>
            <person name="Kuo A."/>
            <person name="Liang C."/>
            <person name="Lipzen A."/>
            <person name="Lutzoni F."/>
            <person name="Magnuson J."/>
            <person name="Mondo S."/>
            <person name="Nolan M."/>
            <person name="Ohm R."/>
            <person name="Pangilinan J."/>
            <person name="Park H.-J."/>
            <person name="Ramirez L."/>
            <person name="Alfaro M."/>
            <person name="Sun H."/>
            <person name="Tritt A."/>
            <person name="Yoshinaga Y."/>
            <person name="Zwiers L.-H."/>
            <person name="Turgeon B."/>
            <person name="Goodwin S."/>
            <person name="Spatafora J."/>
            <person name="Crous P."/>
            <person name="Grigoriev I."/>
        </authorList>
    </citation>
    <scope>NUCLEOTIDE SEQUENCE</scope>
    <source>
        <strain evidence="2">CBS 207.26</strain>
    </source>
</reference>
<organism evidence="2 3">
    <name type="scientific">Zopfia rhizophila CBS 207.26</name>
    <dbReference type="NCBI Taxonomy" id="1314779"/>
    <lineage>
        <taxon>Eukaryota</taxon>
        <taxon>Fungi</taxon>
        <taxon>Dikarya</taxon>
        <taxon>Ascomycota</taxon>
        <taxon>Pezizomycotina</taxon>
        <taxon>Dothideomycetes</taxon>
        <taxon>Dothideomycetes incertae sedis</taxon>
        <taxon>Zopfiaceae</taxon>
        <taxon>Zopfia</taxon>
    </lineage>
</organism>
<proteinExistence type="predicted"/>
<dbReference type="Proteomes" id="UP000800200">
    <property type="component" value="Unassembled WGS sequence"/>
</dbReference>
<evidence type="ECO:0000313" key="2">
    <source>
        <dbReference type="EMBL" id="KAF2188366.1"/>
    </source>
</evidence>
<protein>
    <recommendedName>
        <fullName evidence="1">FAD linked oxidase N-terminal domain-containing protein</fullName>
    </recommendedName>
</protein>
<dbReference type="EMBL" id="ML994624">
    <property type="protein sequence ID" value="KAF2188366.1"/>
    <property type="molecule type" value="Genomic_DNA"/>
</dbReference>
<feature type="domain" description="FAD linked oxidase N-terminal" evidence="1">
    <location>
        <begin position="44"/>
        <end position="123"/>
    </location>
</feature>
<evidence type="ECO:0000313" key="3">
    <source>
        <dbReference type="Proteomes" id="UP000800200"/>
    </source>
</evidence>
<dbReference type="OrthoDB" id="415825at2759"/>
<dbReference type="GO" id="GO:0050660">
    <property type="term" value="F:flavin adenine dinucleotide binding"/>
    <property type="evidence" value="ECO:0007669"/>
    <property type="project" value="InterPro"/>
</dbReference>
<dbReference type="InterPro" id="IPR016169">
    <property type="entry name" value="FAD-bd_PCMH_sub2"/>
</dbReference>
<name>A0A6A6EER2_9PEZI</name>
<dbReference type="Gene3D" id="3.30.465.10">
    <property type="match status" value="1"/>
</dbReference>
<gene>
    <name evidence="2" type="ORF">K469DRAFT_685078</name>
</gene>
<dbReference type="Pfam" id="PF01565">
    <property type="entry name" value="FAD_binding_4"/>
    <property type="match status" value="1"/>
</dbReference>
<dbReference type="InterPro" id="IPR036318">
    <property type="entry name" value="FAD-bd_PCMH-like_sf"/>
</dbReference>